<protein>
    <submittedName>
        <fullName evidence="6">ABC transporter ATP-binding protein</fullName>
    </submittedName>
</protein>
<dbReference type="InterPro" id="IPR017871">
    <property type="entry name" value="ABC_transporter-like_CS"/>
</dbReference>
<dbReference type="PANTHER" id="PTHR42781:SF4">
    <property type="entry name" value="SPERMIDINE_PUTRESCINE IMPORT ATP-BINDING PROTEIN POTA"/>
    <property type="match status" value="1"/>
</dbReference>
<feature type="domain" description="ABC transporter" evidence="5">
    <location>
        <begin position="2"/>
        <end position="241"/>
    </location>
</feature>
<accession>A0A451FSS2</accession>
<keyword evidence="1" id="KW-0813">Transport</keyword>
<dbReference type="InterPro" id="IPR050093">
    <property type="entry name" value="ABC_SmlMolc_Importer"/>
</dbReference>
<dbReference type="OrthoDB" id="5298774at2"/>
<keyword evidence="3" id="KW-0547">Nucleotide-binding</keyword>
<evidence type="ECO:0000256" key="3">
    <source>
        <dbReference type="ARBA" id="ARBA00022741"/>
    </source>
</evidence>
<dbReference type="InterPro" id="IPR027417">
    <property type="entry name" value="P-loop_NTPase"/>
</dbReference>
<evidence type="ECO:0000313" key="6">
    <source>
        <dbReference type="EMBL" id="QAA95562.1"/>
    </source>
</evidence>
<dbReference type="GO" id="GO:0005524">
    <property type="term" value="F:ATP binding"/>
    <property type="evidence" value="ECO:0007669"/>
    <property type="project" value="UniProtKB-KW"/>
</dbReference>
<name>A0A451FSS2_9BURK</name>
<sequence length="246" mass="26821">MMMRIHVTKSLRAGNREFLLDVHLDASARRIALVGPSGSGKSLTLRAIAGLLRPDAGMVSIGDKVLFDAAQGIALTPRDRRLGYLQQDYGLFPHLTVAQNIEFGLKPGWRNSPRSTVGPAARRWVEAFGLQGVLESYPAEISGGQQQRVALARALAVQPRLLLLDEPLSALDAGLRKAMRAELAAVQMGLDIPSILITHDPEDARVLADRVFEIEDGRIVRESSRDEYALHQSSTPSITLDALKMA</sequence>
<keyword evidence="2" id="KW-1003">Cell membrane</keyword>
<dbReference type="PANTHER" id="PTHR42781">
    <property type="entry name" value="SPERMIDINE/PUTRESCINE IMPORT ATP-BINDING PROTEIN POTA"/>
    <property type="match status" value="1"/>
</dbReference>
<dbReference type="SMART" id="SM00382">
    <property type="entry name" value="AAA"/>
    <property type="match status" value="1"/>
</dbReference>
<evidence type="ECO:0000256" key="2">
    <source>
        <dbReference type="ARBA" id="ARBA00022475"/>
    </source>
</evidence>
<evidence type="ECO:0000259" key="5">
    <source>
        <dbReference type="PROSITE" id="PS50893"/>
    </source>
</evidence>
<dbReference type="AlphaFoldDB" id="A0A451FSS2"/>
<proteinExistence type="predicted"/>
<gene>
    <name evidence="6" type="ORF">CKA81_09420</name>
</gene>
<dbReference type="GO" id="GO:0016887">
    <property type="term" value="F:ATP hydrolysis activity"/>
    <property type="evidence" value="ECO:0007669"/>
    <property type="project" value="InterPro"/>
</dbReference>
<dbReference type="InterPro" id="IPR003593">
    <property type="entry name" value="AAA+_ATPase"/>
</dbReference>
<dbReference type="EMBL" id="CP022987">
    <property type="protein sequence ID" value="QAA95562.1"/>
    <property type="molecule type" value="Genomic_DNA"/>
</dbReference>
<dbReference type="PROSITE" id="PS00211">
    <property type="entry name" value="ABC_TRANSPORTER_1"/>
    <property type="match status" value="1"/>
</dbReference>
<dbReference type="PROSITE" id="PS50893">
    <property type="entry name" value="ABC_TRANSPORTER_2"/>
    <property type="match status" value="1"/>
</dbReference>
<dbReference type="SUPFAM" id="SSF52540">
    <property type="entry name" value="P-loop containing nucleoside triphosphate hydrolases"/>
    <property type="match status" value="1"/>
</dbReference>
<dbReference type="InterPro" id="IPR003439">
    <property type="entry name" value="ABC_transporter-like_ATP-bd"/>
</dbReference>
<dbReference type="Pfam" id="PF00005">
    <property type="entry name" value="ABC_tran"/>
    <property type="match status" value="1"/>
</dbReference>
<evidence type="ECO:0000256" key="4">
    <source>
        <dbReference type="ARBA" id="ARBA00022840"/>
    </source>
</evidence>
<dbReference type="KEGG" id="pus:CKA81_09420"/>
<keyword evidence="2" id="KW-0472">Membrane</keyword>
<dbReference type="Gene3D" id="3.40.50.300">
    <property type="entry name" value="P-loop containing nucleotide triphosphate hydrolases"/>
    <property type="match status" value="1"/>
</dbReference>
<keyword evidence="4 6" id="KW-0067">ATP-binding</keyword>
<keyword evidence="7" id="KW-1185">Reference proteome</keyword>
<reference evidence="6 7" key="1">
    <citation type="submission" date="2017-08" db="EMBL/GenBank/DDBJ databases">
        <authorList>
            <person name="Park S.-J."/>
            <person name="Kim H."/>
        </authorList>
    </citation>
    <scope>NUCLEOTIDE SEQUENCE [LARGE SCALE GENOMIC DNA]</scope>
    <source>
        <strain evidence="7">ye3</strain>
    </source>
</reference>
<organism evidence="6 7">
    <name type="scientific">Pollutimonas thiosulfatoxidans</name>
    <dbReference type="NCBI Taxonomy" id="2028345"/>
    <lineage>
        <taxon>Bacteria</taxon>
        <taxon>Pseudomonadati</taxon>
        <taxon>Pseudomonadota</taxon>
        <taxon>Betaproteobacteria</taxon>
        <taxon>Burkholderiales</taxon>
        <taxon>Alcaligenaceae</taxon>
        <taxon>Pollutimonas</taxon>
    </lineage>
</organism>
<dbReference type="Proteomes" id="UP000283474">
    <property type="component" value="Chromosome"/>
</dbReference>
<evidence type="ECO:0000256" key="1">
    <source>
        <dbReference type="ARBA" id="ARBA00022448"/>
    </source>
</evidence>
<evidence type="ECO:0000313" key="7">
    <source>
        <dbReference type="Proteomes" id="UP000283474"/>
    </source>
</evidence>